<dbReference type="PANTHER" id="PTHR44200">
    <property type="entry name" value="DNAJ HOMOLOG SUBFAMILY C MEMBER 7"/>
    <property type="match status" value="1"/>
</dbReference>
<comment type="caution">
    <text evidence="4">The sequence shown here is derived from an EMBL/GenBank/DDBJ whole genome shotgun (WGS) entry which is preliminary data.</text>
</comment>
<dbReference type="InterPro" id="IPR019734">
    <property type="entry name" value="TPR_rpt"/>
</dbReference>
<feature type="compositionally biased region" description="Basic residues" evidence="2">
    <location>
        <begin position="146"/>
        <end position="161"/>
    </location>
</feature>
<feature type="compositionally biased region" description="Basic and acidic residues" evidence="2">
    <location>
        <begin position="111"/>
        <end position="120"/>
    </location>
</feature>
<name>A0A8J2WV12_9STRA</name>
<dbReference type="InterPro" id="IPR036869">
    <property type="entry name" value="J_dom_sf"/>
</dbReference>
<dbReference type="CDD" id="cd06257">
    <property type="entry name" value="DnaJ"/>
    <property type="match status" value="1"/>
</dbReference>
<gene>
    <name evidence="4" type="ORF">PECAL_2P25640</name>
</gene>
<feature type="compositionally biased region" description="Basic and acidic residues" evidence="2">
    <location>
        <begin position="705"/>
        <end position="720"/>
    </location>
</feature>
<feature type="repeat" description="TPR" evidence="1">
    <location>
        <begin position="312"/>
        <end position="345"/>
    </location>
</feature>
<dbReference type="SUPFAM" id="SSF46565">
    <property type="entry name" value="Chaperone J-domain"/>
    <property type="match status" value="1"/>
</dbReference>
<dbReference type="Gene3D" id="1.25.40.10">
    <property type="entry name" value="Tetratricopeptide repeat domain"/>
    <property type="match status" value="2"/>
</dbReference>
<dbReference type="SMART" id="SM00028">
    <property type="entry name" value="TPR"/>
    <property type="match status" value="6"/>
</dbReference>
<dbReference type="InterPro" id="IPR011990">
    <property type="entry name" value="TPR-like_helical_dom_sf"/>
</dbReference>
<evidence type="ECO:0000256" key="2">
    <source>
        <dbReference type="SAM" id="MobiDB-lite"/>
    </source>
</evidence>
<evidence type="ECO:0000259" key="3">
    <source>
        <dbReference type="PROSITE" id="PS50076"/>
    </source>
</evidence>
<evidence type="ECO:0000256" key="1">
    <source>
        <dbReference type="PROSITE-ProRule" id="PRU00339"/>
    </source>
</evidence>
<dbReference type="EMBL" id="CAKKNE010000002">
    <property type="protein sequence ID" value="CAH0369442.1"/>
    <property type="molecule type" value="Genomic_DNA"/>
</dbReference>
<feature type="compositionally biased region" description="Pro residues" evidence="2">
    <location>
        <begin position="207"/>
        <end position="217"/>
    </location>
</feature>
<feature type="domain" description="J" evidence="3">
    <location>
        <begin position="791"/>
        <end position="851"/>
    </location>
</feature>
<proteinExistence type="predicted"/>
<dbReference type="OrthoDB" id="2942533at2759"/>
<keyword evidence="5" id="KW-1185">Reference proteome</keyword>
<organism evidence="4 5">
    <name type="scientific">Pelagomonas calceolata</name>
    <dbReference type="NCBI Taxonomy" id="35677"/>
    <lineage>
        <taxon>Eukaryota</taxon>
        <taxon>Sar</taxon>
        <taxon>Stramenopiles</taxon>
        <taxon>Ochrophyta</taxon>
        <taxon>Pelagophyceae</taxon>
        <taxon>Pelagomonadales</taxon>
        <taxon>Pelagomonadaceae</taxon>
        <taxon>Pelagomonas</taxon>
    </lineage>
</organism>
<reference evidence="4" key="1">
    <citation type="submission" date="2021-11" db="EMBL/GenBank/DDBJ databases">
        <authorList>
            <consortium name="Genoscope - CEA"/>
            <person name="William W."/>
        </authorList>
    </citation>
    <scope>NUCLEOTIDE SEQUENCE</scope>
</reference>
<feature type="region of interest" description="Disordered" evidence="2">
    <location>
        <begin position="194"/>
        <end position="268"/>
    </location>
</feature>
<feature type="compositionally biased region" description="Polar residues" evidence="2">
    <location>
        <begin position="72"/>
        <end position="81"/>
    </location>
</feature>
<dbReference type="InterPro" id="IPR052758">
    <property type="entry name" value="SRC_co-chaperone"/>
</dbReference>
<dbReference type="Proteomes" id="UP000789595">
    <property type="component" value="Unassembled WGS sequence"/>
</dbReference>
<dbReference type="PANTHER" id="PTHR44200:SF1">
    <property type="entry name" value="DNAJ HOMOLOG SUBFAMILY C MEMBER 7"/>
    <property type="match status" value="1"/>
</dbReference>
<feature type="region of interest" description="Disordered" evidence="2">
    <location>
        <begin position="422"/>
        <end position="456"/>
    </location>
</feature>
<evidence type="ECO:0000313" key="4">
    <source>
        <dbReference type="EMBL" id="CAH0369442.1"/>
    </source>
</evidence>
<feature type="region of interest" description="Disordered" evidence="2">
    <location>
        <begin position="705"/>
        <end position="788"/>
    </location>
</feature>
<feature type="compositionally biased region" description="Basic residues" evidence="2">
    <location>
        <begin position="259"/>
        <end position="268"/>
    </location>
</feature>
<dbReference type="SUPFAM" id="SSF48452">
    <property type="entry name" value="TPR-like"/>
    <property type="match status" value="2"/>
</dbReference>
<sequence>MTTAAAPTTANGEPAQAMDLDAVMAGLSLNKDNLSYDSILRLQQLLAEGMKLHDPAQAESMREMLKKMRVSPEQQKFQFTSPRPPEQAAPDTARGRPVNGATWSPSPLDANAEKEVERQLFGEASPPRSTGRFSLGTPPSEPSAKDKRHKRVSARPSKSKTAKPFPAAPFHVGASTKPRAARTLDFEQAMDTDLPTGAFNIGAPAAPRKPPGRPPGRPKSRQSAPFVFQATKPVEQAPMETEETTGVKFELGPSSSEKKKNRRPKHVRRVDQDALDAYDEAGRCYERGDYETAVKHYTSCLNSAPQGWSLAAKALGNRGAARTMLGRHDDALNDCDAAVELEPGLAKVHNRSARLRLALGRSDEARRSFERARNASTQAVETARSAMKPPPKDALAALATADAGLVDVHRYEDALRRAKTALDAARSHTTKENDEENENPVQQAAKRRSSAQRDVEVDRALRASEDALLRAPLAACARRAKAQALKAGDRWRECAAFCDATAAAIGTPISEGMDMASRAACVARALAALDAASVEEDSLPEVWVWALRRDEAPDEACDAARSRADRALKAVATASTEGAPRGARLRCDEALNRASKARRAKTRADDAYARGHYRAAAAMYRDALRLDAFSEVAGLRAAVHCNVAACALVLDRCGEAVDACTKALRLRPDYLRARLRRARARARAGDFRDAVGDFDRYLRGARSSRAAEKDIADAERERAAAKQAIETQKNERRKADARRRRPSAAAPPPPPPRRRAYAPPPPPPRRSPFGGGHGRAKPPPSSSSGVARAASYHDVLGVGRDARPAAIKKAYAKLALRFHPDRCTSPGATAAMARINEAYEQAMLQAKARYR</sequence>
<protein>
    <recommendedName>
        <fullName evidence="3">J domain-containing protein</fullName>
    </recommendedName>
</protein>
<evidence type="ECO:0000313" key="5">
    <source>
        <dbReference type="Proteomes" id="UP000789595"/>
    </source>
</evidence>
<keyword evidence="1" id="KW-0802">TPR repeat</keyword>
<dbReference type="AlphaFoldDB" id="A0A8J2WV12"/>
<dbReference type="Gene3D" id="1.10.287.110">
    <property type="entry name" value="DnaJ domain"/>
    <property type="match status" value="1"/>
</dbReference>
<dbReference type="PROSITE" id="PS50005">
    <property type="entry name" value="TPR"/>
    <property type="match status" value="1"/>
</dbReference>
<dbReference type="PROSITE" id="PS50076">
    <property type="entry name" value="DNAJ_2"/>
    <property type="match status" value="1"/>
</dbReference>
<accession>A0A8J2WV12</accession>
<dbReference type="InterPro" id="IPR001623">
    <property type="entry name" value="DnaJ_domain"/>
</dbReference>
<feature type="region of interest" description="Disordered" evidence="2">
    <location>
        <begin position="67"/>
        <end position="178"/>
    </location>
</feature>
<feature type="region of interest" description="Disordered" evidence="2">
    <location>
        <begin position="368"/>
        <end position="388"/>
    </location>
</feature>
<dbReference type="PRINTS" id="PR00625">
    <property type="entry name" value="JDOMAIN"/>
</dbReference>
<dbReference type="SMART" id="SM00271">
    <property type="entry name" value="DnaJ"/>
    <property type="match status" value="1"/>
</dbReference>
<dbReference type="Pfam" id="PF00226">
    <property type="entry name" value="DnaJ"/>
    <property type="match status" value="1"/>
</dbReference>